<evidence type="ECO:0000259" key="1">
    <source>
        <dbReference type="Pfam" id="PF08241"/>
    </source>
</evidence>
<proteinExistence type="predicted"/>
<dbReference type="Proteomes" id="UP000326202">
    <property type="component" value="Chromosome"/>
</dbReference>
<dbReference type="KEGG" id="htq:FRZ44_01250"/>
<keyword evidence="3" id="KW-1185">Reference proteome</keyword>
<dbReference type="PANTHER" id="PTHR43591">
    <property type="entry name" value="METHYLTRANSFERASE"/>
    <property type="match status" value="1"/>
</dbReference>
<dbReference type="InterPro" id="IPR029063">
    <property type="entry name" value="SAM-dependent_MTases_sf"/>
</dbReference>
<dbReference type="SUPFAM" id="SSF53335">
    <property type="entry name" value="S-adenosyl-L-methionine-dependent methyltransferases"/>
    <property type="match status" value="1"/>
</dbReference>
<dbReference type="AlphaFoldDB" id="A0A5J6MF38"/>
<accession>A0A5J6MF38</accession>
<dbReference type="PANTHER" id="PTHR43591:SF24">
    <property type="entry name" value="2-METHOXY-6-POLYPRENYL-1,4-BENZOQUINOL METHYLASE, MITOCHONDRIAL"/>
    <property type="match status" value="1"/>
</dbReference>
<feature type="domain" description="Methyltransferase type 11" evidence="1">
    <location>
        <begin position="48"/>
        <end position="142"/>
    </location>
</feature>
<organism evidence="2 3">
    <name type="scientific">Hypericibacter terrae</name>
    <dbReference type="NCBI Taxonomy" id="2602015"/>
    <lineage>
        <taxon>Bacteria</taxon>
        <taxon>Pseudomonadati</taxon>
        <taxon>Pseudomonadota</taxon>
        <taxon>Alphaproteobacteria</taxon>
        <taxon>Rhodospirillales</taxon>
        <taxon>Dongiaceae</taxon>
        <taxon>Hypericibacter</taxon>
    </lineage>
</organism>
<sequence length="277" mass="30517">MATQEQQQTRAAWDKIAPGYDNTNTPTQMWLGNEGLRRAGLLPRMRFLDVAAGSGALSIPAARIGALVLATDQSPVMLDLLKKRADKEGLDIETRLMDGHALEFDDNSFDMAGSQFGVMLFPDMPKGISEMARVVKPGGRVLMNVYGDPRKIEFFGFFVSAIQSVRPDFVGPPMDPPPLPFQLREPERLRKEFAAAGLKDIRVETITETTKFHTGTELWEWVIWSNPIAEAVLGALNLTGEERETIRQALETLVRERAGGDGPALLSNPINIGIATK</sequence>
<dbReference type="EMBL" id="CP042906">
    <property type="protein sequence ID" value="QEX14850.1"/>
    <property type="molecule type" value="Genomic_DNA"/>
</dbReference>
<dbReference type="CDD" id="cd02440">
    <property type="entry name" value="AdoMet_MTases"/>
    <property type="match status" value="1"/>
</dbReference>
<evidence type="ECO:0000313" key="3">
    <source>
        <dbReference type="Proteomes" id="UP000326202"/>
    </source>
</evidence>
<evidence type="ECO:0000313" key="2">
    <source>
        <dbReference type="EMBL" id="QEX14850.1"/>
    </source>
</evidence>
<dbReference type="InterPro" id="IPR013216">
    <property type="entry name" value="Methyltransf_11"/>
</dbReference>
<dbReference type="Pfam" id="PF08241">
    <property type="entry name" value="Methyltransf_11"/>
    <property type="match status" value="1"/>
</dbReference>
<protein>
    <recommendedName>
        <fullName evidence="1">Methyltransferase type 11 domain-containing protein</fullName>
    </recommendedName>
</protein>
<gene>
    <name evidence="2" type="ORF">FRZ44_01250</name>
</gene>
<dbReference type="OrthoDB" id="21342at2"/>
<dbReference type="GO" id="GO:0008757">
    <property type="term" value="F:S-adenosylmethionine-dependent methyltransferase activity"/>
    <property type="evidence" value="ECO:0007669"/>
    <property type="project" value="InterPro"/>
</dbReference>
<reference evidence="2 3" key="1">
    <citation type="submission" date="2019-08" db="EMBL/GenBank/DDBJ databases">
        <title>Hyperibacter terrae gen. nov., sp. nov. and Hyperibacter viscosus sp. nov., two new members in the family Rhodospirillaceae isolated from the rhizosphere of Hypericum perforatum.</title>
        <authorList>
            <person name="Noviana Z."/>
        </authorList>
    </citation>
    <scope>NUCLEOTIDE SEQUENCE [LARGE SCALE GENOMIC DNA]</scope>
    <source>
        <strain evidence="2 3">R5913</strain>
    </source>
</reference>
<name>A0A5J6MF38_9PROT</name>
<dbReference type="Gene3D" id="3.40.50.150">
    <property type="entry name" value="Vaccinia Virus protein VP39"/>
    <property type="match status" value="1"/>
</dbReference>
<dbReference type="RefSeq" id="WP_151175357.1">
    <property type="nucleotide sequence ID" value="NZ_CP042906.1"/>
</dbReference>